<reference evidence="2" key="1">
    <citation type="submission" date="2020-02" db="EMBL/GenBank/DDBJ databases">
        <authorList>
            <person name="Meier V. D."/>
        </authorList>
    </citation>
    <scope>NUCLEOTIDE SEQUENCE</scope>
    <source>
        <strain evidence="2">AVDCRST_MAG88</strain>
    </source>
</reference>
<feature type="non-terminal residue" evidence="2">
    <location>
        <position position="108"/>
    </location>
</feature>
<proteinExistence type="predicted"/>
<feature type="region of interest" description="Disordered" evidence="1">
    <location>
        <begin position="28"/>
        <end position="108"/>
    </location>
</feature>
<feature type="compositionally biased region" description="Low complexity" evidence="1">
    <location>
        <begin position="44"/>
        <end position="53"/>
    </location>
</feature>
<name>A0A6J4UD69_9BACT</name>
<accession>A0A6J4UD69</accession>
<evidence type="ECO:0000313" key="2">
    <source>
        <dbReference type="EMBL" id="CAA9547299.1"/>
    </source>
</evidence>
<gene>
    <name evidence="2" type="ORF">AVDCRST_MAG88-510</name>
</gene>
<protein>
    <submittedName>
        <fullName evidence="2">Uncharacterized protein</fullName>
    </submittedName>
</protein>
<sequence length="108" mass="11956">WAFWSLPRLPPPFGWCSWGSARVLASAWRSPSSRYAPPTPSTPPRSRGWRSPSATCSPRLGRSSSASCATRRARGPSRWPCYSRSYRASWSRASAPPATRRSFPNDGS</sequence>
<evidence type="ECO:0000256" key="1">
    <source>
        <dbReference type="SAM" id="MobiDB-lite"/>
    </source>
</evidence>
<dbReference type="AlphaFoldDB" id="A0A6J4UD69"/>
<feature type="non-terminal residue" evidence="2">
    <location>
        <position position="1"/>
    </location>
</feature>
<feature type="compositionally biased region" description="Low complexity" evidence="1">
    <location>
        <begin position="82"/>
        <end position="102"/>
    </location>
</feature>
<organism evidence="2">
    <name type="scientific">uncultured Thermomicrobiales bacterium</name>
    <dbReference type="NCBI Taxonomy" id="1645740"/>
    <lineage>
        <taxon>Bacteria</taxon>
        <taxon>Pseudomonadati</taxon>
        <taxon>Thermomicrobiota</taxon>
        <taxon>Thermomicrobia</taxon>
        <taxon>Thermomicrobiales</taxon>
        <taxon>environmental samples</taxon>
    </lineage>
</organism>
<dbReference type="EMBL" id="CADCWM010000166">
    <property type="protein sequence ID" value="CAA9547299.1"/>
    <property type="molecule type" value="Genomic_DNA"/>
</dbReference>